<sequence length="64" mass="7260">MKSRHDLTLCLTHSKSELHLPVSFDIALTTPYSGANGHVVHNSSVLRKYESPQDRLSTWRRPST</sequence>
<keyword evidence="2" id="KW-1185">Reference proteome</keyword>
<dbReference type="Proteomes" id="UP000054549">
    <property type="component" value="Unassembled WGS sequence"/>
</dbReference>
<evidence type="ECO:0000313" key="2">
    <source>
        <dbReference type="Proteomes" id="UP000054549"/>
    </source>
</evidence>
<dbReference type="InParanoid" id="A0A0C2T123"/>
<protein>
    <submittedName>
        <fullName evidence="1">Uncharacterized protein</fullName>
    </submittedName>
</protein>
<evidence type="ECO:0000313" key="1">
    <source>
        <dbReference type="EMBL" id="KIL60129.1"/>
    </source>
</evidence>
<reference evidence="1 2" key="1">
    <citation type="submission" date="2014-04" db="EMBL/GenBank/DDBJ databases">
        <title>Evolutionary Origins and Diversification of the Mycorrhizal Mutualists.</title>
        <authorList>
            <consortium name="DOE Joint Genome Institute"/>
            <consortium name="Mycorrhizal Genomics Consortium"/>
            <person name="Kohler A."/>
            <person name="Kuo A."/>
            <person name="Nagy L.G."/>
            <person name="Floudas D."/>
            <person name="Copeland A."/>
            <person name="Barry K.W."/>
            <person name="Cichocki N."/>
            <person name="Veneault-Fourrey C."/>
            <person name="LaButti K."/>
            <person name="Lindquist E.A."/>
            <person name="Lipzen A."/>
            <person name="Lundell T."/>
            <person name="Morin E."/>
            <person name="Murat C."/>
            <person name="Riley R."/>
            <person name="Ohm R."/>
            <person name="Sun H."/>
            <person name="Tunlid A."/>
            <person name="Henrissat B."/>
            <person name="Grigoriev I.V."/>
            <person name="Hibbett D.S."/>
            <person name="Martin F."/>
        </authorList>
    </citation>
    <scope>NUCLEOTIDE SEQUENCE [LARGE SCALE GENOMIC DNA]</scope>
    <source>
        <strain evidence="1 2">Koide BX008</strain>
    </source>
</reference>
<proteinExistence type="predicted"/>
<dbReference type="OrthoDB" id="10267305at2759"/>
<name>A0A0C2T123_AMAMK</name>
<accession>A0A0C2T123</accession>
<dbReference type="AlphaFoldDB" id="A0A0C2T123"/>
<dbReference type="EMBL" id="KN818303">
    <property type="protein sequence ID" value="KIL60129.1"/>
    <property type="molecule type" value="Genomic_DNA"/>
</dbReference>
<organism evidence="1 2">
    <name type="scientific">Amanita muscaria (strain Koide BX008)</name>
    <dbReference type="NCBI Taxonomy" id="946122"/>
    <lineage>
        <taxon>Eukaryota</taxon>
        <taxon>Fungi</taxon>
        <taxon>Dikarya</taxon>
        <taxon>Basidiomycota</taxon>
        <taxon>Agaricomycotina</taxon>
        <taxon>Agaricomycetes</taxon>
        <taxon>Agaricomycetidae</taxon>
        <taxon>Agaricales</taxon>
        <taxon>Pluteineae</taxon>
        <taxon>Amanitaceae</taxon>
        <taxon>Amanita</taxon>
    </lineage>
</organism>
<gene>
    <name evidence="1" type="ORF">M378DRAFT_952103</name>
</gene>
<dbReference type="HOGENOM" id="CLU_2867222_0_0_1"/>